<evidence type="ECO:0000313" key="2">
    <source>
        <dbReference type="Proteomes" id="UP000828941"/>
    </source>
</evidence>
<evidence type="ECO:0000313" key="1">
    <source>
        <dbReference type="EMBL" id="KAI4296540.1"/>
    </source>
</evidence>
<organism evidence="1 2">
    <name type="scientific">Bauhinia variegata</name>
    <name type="common">Purple orchid tree</name>
    <name type="synonym">Phanera variegata</name>
    <dbReference type="NCBI Taxonomy" id="167791"/>
    <lineage>
        <taxon>Eukaryota</taxon>
        <taxon>Viridiplantae</taxon>
        <taxon>Streptophyta</taxon>
        <taxon>Embryophyta</taxon>
        <taxon>Tracheophyta</taxon>
        <taxon>Spermatophyta</taxon>
        <taxon>Magnoliopsida</taxon>
        <taxon>eudicotyledons</taxon>
        <taxon>Gunneridae</taxon>
        <taxon>Pentapetalae</taxon>
        <taxon>rosids</taxon>
        <taxon>fabids</taxon>
        <taxon>Fabales</taxon>
        <taxon>Fabaceae</taxon>
        <taxon>Cercidoideae</taxon>
        <taxon>Cercideae</taxon>
        <taxon>Bauhiniinae</taxon>
        <taxon>Bauhinia</taxon>
    </lineage>
</organism>
<name>A0ACB9KHD6_BAUVA</name>
<reference evidence="1 2" key="1">
    <citation type="journal article" date="2022" name="DNA Res.">
        <title>Chromosomal-level genome assembly of the orchid tree Bauhinia variegata (Leguminosae; Cercidoideae) supports the allotetraploid origin hypothesis of Bauhinia.</title>
        <authorList>
            <person name="Zhong Y."/>
            <person name="Chen Y."/>
            <person name="Zheng D."/>
            <person name="Pang J."/>
            <person name="Liu Y."/>
            <person name="Luo S."/>
            <person name="Meng S."/>
            <person name="Qian L."/>
            <person name="Wei D."/>
            <person name="Dai S."/>
            <person name="Zhou R."/>
        </authorList>
    </citation>
    <scope>NUCLEOTIDE SEQUENCE [LARGE SCALE GENOMIC DNA]</scope>
    <source>
        <strain evidence="1">BV-YZ2020</strain>
    </source>
</reference>
<accession>A0ACB9KHD6</accession>
<sequence length="315" mass="35685">MAYYRSYSGSGFDSYSGSNPYYHSQNSYSGYVYDPYLAQNPNYPSLTYSTIAYSATTFSDPKLIEYDPNLGMTQLVISYSNLEFNEPEFEEYDPTPYGGGYDLADTYGKPLPPSEEICYPRSGIGSKSFPASDVLSGAIVPIALPTVEEGIDDKTTKPQSESAPQVTEEMPKSENRTIDLPEEEEEEEEKDIGHDTEDLKPYESEYFSGSGNGYSGEQSYEHEKQVSTQFPSGYGLESLDLCESLFGYWPCLAGMKRRENCCHQVTDDGYYCREDMWKGTADYLFGNPDPYAYAYQRHYPSQAQYRQIEDSEDSW</sequence>
<comment type="caution">
    <text evidence="1">The sequence shown here is derived from an EMBL/GenBank/DDBJ whole genome shotgun (WGS) entry which is preliminary data.</text>
</comment>
<proteinExistence type="predicted"/>
<keyword evidence="2" id="KW-1185">Reference proteome</keyword>
<dbReference type="EMBL" id="CM039439">
    <property type="protein sequence ID" value="KAI4296540.1"/>
    <property type="molecule type" value="Genomic_DNA"/>
</dbReference>
<protein>
    <submittedName>
        <fullName evidence="1">Uncharacterized protein</fullName>
    </submittedName>
</protein>
<gene>
    <name evidence="1" type="ORF">L6164_036490</name>
</gene>
<dbReference type="Proteomes" id="UP000828941">
    <property type="component" value="Chromosome 14"/>
</dbReference>